<gene>
    <name evidence="2" type="ORF">EI998_07080</name>
</gene>
<keyword evidence="2" id="KW-0808">Transferase</keyword>
<reference evidence="2 3" key="1">
    <citation type="submission" date="2018-11" db="EMBL/GenBank/DDBJ databases">
        <authorList>
            <person name="Stevens M.J."/>
            <person name="Cernela N."/>
            <person name="Spoerry Serrano N."/>
            <person name="Schmitt S."/>
            <person name="Schrenzel J."/>
            <person name="Stephan R."/>
        </authorList>
    </citation>
    <scope>NUCLEOTIDE SEQUENCE [LARGE SCALE GENOMIC DNA]</scope>
    <source>
        <strain evidence="2 3">PP422</strain>
    </source>
</reference>
<dbReference type="Gene3D" id="3.40.630.30">
    <property type="match status" value="1"/>
</dbReference>
<dbReference type="SUPFAM" id="SSF55729">
    <property type="entry name" value="Acyl-CoA N-acyltransferases (Nat)"/>
    <property type="match status" value="1"/>
</dbReference>
<dbReference type="PROSITE" id="PS51186">
    <property type="entry name" value="GNAT"/>
    <property type="match status" value="1"/>
</dbReference>
<dbReference type="InterPro" id="IPR016181">
    <property type="entry name" value="Acyl_CoA_acyltransferase"/>
</dbReference>
<feature type="domain" description="N-acetyltransferase" evidence="1">
    <location>
        <begin position="18"/>
        <end position="163"/>
    </location>
</feature>
<name>A0A3R8R7G0_STRSU</name>
<sequence length="163" mass="19228">MPIRNIRQAEQLEIDATVRLRAYDGQYELAFDWHQNMELVWLVDGVKEAYSLEKLARMYRFLSENGECYWIEIREKCGWRPIGDVTLLADDFAISIGDSRYWARGIGGKVLKRMIERAKELGFTEIRVGEIYDWNIGSQRLFEKMGFSRLEKTEKGWSYKVTV</sequence>
<evidence type="ECO:0000313" key="2">
    <source>
        <dbReference type="EMBL" id="RRR52254.1"/>
    </source>
</evidence>
<dbReference type="InterPro" id="IPR000182">
    <property type="entry name" value="GNAT_dom"/>
</dbReference>
<reference evidence="2 3" key="2">
    <citation type="submission" date="2018-12" db="EMBL/GenBank/DDBJ databases">
        <title>Whole-genome sequences of fifteen clinical Streptococcus suis strains isolated from pigs between 2006 and 2018.</title>
        <authorList>
            <person name="Stevens M.J.A."/>
            <person name="Cernela N."/>
            <person name="Spoerry Serrano N."/>
            <person name="Schmitt S."/>
            <person name="Schrenzel J."/>
            <person name="Stephan R."/>
        </authorList>
    </citation>
    <scope>NUCLEOTIDE SEQUENCE [LARGE SCALE GENOMIC DNA]</scope>
    <source>
        <strain evidence="2 3">PP422</strain>
    </source>
</reference>
<evidence type="ECO:0000259" key="1">
    <source>
        <dbReference type="PROSITE" id="PS51186"/>
    </source>
</evidence>
<dbReference type="EMBL" id="RSDO01000011">
    <property type="protein sequence ID" value="RRR52254.1"/>
    <property type="molecule type" value="Genomic_DNA"/>
</dbReference>
<dbReference type="Proteomes" id="UP000274117">
    <property type="component" value="Unassembled WGS sequence"/>
</dbReference>
<dbReference type="GO" id="GO:0016747">
    <property type="term" value="F:acyltransferase activity, transferring groups other than amino-acyl groups"/>
    <property type="evidence" value="ECO:0007669"/>
    <property type="project" value="InterPro"/>
</dbReference>
<proteinExistence type="predicted"/>
<protein>
    <submittedName>
        <fullName evidence="2">GNAT family N-acetyltransferase</fullName>
    </submittedName>
</protein>
<dbReference type="Pfam" id="PF13302">
    <property type="entry name" value="Acetyltransf_3"/>
    <property type="match status" value="1"/>
</dbReference>
<comment type="caution">
    <text evidence="2">The sequence shown here is derived from an EMBL/GenBank/DDBJ whole genome shotgun (WGS) entry which is preliminary data.</text>
</comment>
<evidence type="ECO:0000313" key="3">
    <source>
        <dbReference type="Proteomes" id="UP000274117"/>
    </source>
</evidence>
<accession>A0A3R8R7G0</accession>
<organism evidence="2 3">
    <name type="scientific">Streptococcus suis</name>
    <dbReference type="NCBI Taxonomy" id="1307"/>
    <lineage>
        <taxon>Bacteria</taxon>
        <taxon>Bacillati</taxon>
        <taxon>Bacillota</taxon>
        <taxon>Bacilli</taxon>
        <taxon>Lactobacillales</taxon>
        <taxon>Streptococcaceae</taxon>
        <taxon>Streptococcus</taxon>
    </lineage>
</organism>
<dbReference type="AlphaFoldDB" id="A0A3R8R7G0"/>